<gene>
    <name evidence="1" type="ORF">ACH5RR_000870</name>
</gene>
<evidence type="ECO:0000313" key="2">
    <source>
        <dbReference type="Proteomes" id="UP001630127"/>
    </source>
</evidence>
<sequence length="156" mass="18040">ATPRERKWETATVSKSNPTVSETELASYLEKHYKEEGELEEEVFKEIPRNPELLQDLLALIEGPMVADFRELENIVKEENMDYHKAESKLLKIESVFRGVGAKKLCDKVLMCLSAFENKRSSFFCLSAVEFLHEDVLSFKKVIERLIHLEHNLLQG</sequence>
<name>A0ABD3B202_9GENT</name>
<evidence type="ECO:0000313" key="1">
    <source>
        <dbReference type="EMBL" id="KAL3537504.1"/>
    </source>
</evidence>
<dbReference type="AlphaFoldDB" id="A0ABD3B202"/>
<dbReference type="Proteomes" id="UP001630127">
    <property type="component" value="Unassembled WGS sequence"/>
</dbReference>
<protein>
    <submittedName>
        <fullName evidence="1">Uncharacterized protein</fullName>
    </submittedName>
</protein>
<reference evidence="1 2" key="1">
    <citation type="submission" date="2024-11" db="EMBL/GenBank/DDBJ databases">
        <title>A near-complete genome assembly of Cinchona calisaya.</title>
        <authorList>
            <person name="Lian D.C."/>
            <person name="Zhao X.W."/>
            <person name="Wei L."/>
        </authorList>
    </citation>
    <scope>NUCLEOTIDE SEQUENCE [LARGE SCALE GENOMIC DNA]</scope>
    <source>
        <tissue evidence="1">Nenye</tissue>
    </source>
</reference>
<organism evidence="1 2">
    <name type="scientific">Cinchona calisaya</name>
    <dbReference type="NCBI Taxonomy" id="153742"/>
    <lineage>
        <taxon>Eukaryota</taxon>
        <taxon>Viridiplantae</taxon>
        <taxon>Streptophyta</taxon>
        <taxon>Embryophyta</taxon>
        <taxon>Tracheophyta</taxon>
        <taxon>Spermatophyta</taxon>
        <taxon>Magnoliopsida</taxon>
        <taxon>eudicotyledons</taxon>
        <taxon>Gunneridae</taxon>
        <taxon>Pentapetalae</taxon>
        <taxon>asterids</taxon>
        <taxon>lamiids</taxon>
        <taxon>Gentianales</taxon>
        <taxon>Rubiaceae</taxon>
        <taxon>Cinchonoideae</taxon>
        <taxon>Cinchoneae</taxon>
        <taxon>Cinchona</taxon>
    </lineage>
</organism>
<keyword evidence="2" id="KW-1185">Reference proteome</keyword>
<feature type="non-terminal residue" evidence="1">
    <location>
        <position position="1"/>
    </location>
</feature>
<proteinExistence type="predicted"/>
<comment type="caution">
    <text evidence="1">The sequence shown here is derived from an EMBL/GenBank/DDBJ whole genome shotgun (WGS) entry which is preliminary data.</text>
</comment>
<accession>A0ABD3B202</accession>
<dbReference type="EMBL" id="JBJUIK010000001">
    <property type="protein sequence ID" value="KAL3537504.1"/>
    <property type="molecule type" value="Genomic_DNA"/>
</dbReference>